<dbReference type="EMBL" id="DXFZ01000059">
    <property type="protein sequence ID" value="HIW95855.1"/>
    <property type="molecule type" value="Genomic_DNA"/>
</dbReference>
<gene>
    <name evidence="3" type="ORF">H9867_05145</name>
</gene>
<dbReference type="InterPro" id="IPR013830">
    <property type="entry name" value="SGNH_hydro"/>
</dbReference>
<dbReference type="AlphaFoldDB" id="A0A9D1RYH3"/>
<dbReference type="PROSITE" id="PS51318">
    <property type="entry name" value="TAT"/>
    <property type="match status" value="1"/>
</dbReference>
<dbReference type="InterPro" id="IPR006311">
    <property type="entry name" value="TAT_signal"/>
</dbReference>
<sequence>MSALAFSRRTVRAAAAAVAVATTAMIGLATPAPEATAVPNGNVLYFGDSFTANPDGVKSAIRGFVPEVFEDYPSRNGCLQAPDNAPRQLDGMTPRPVTDYSCNAETSRSTLHRIEQAIQAGDLHPGTSNVVLAAGLNNYNPFELRNEHNVLNPPAVREGYLADTRRAAERIRQVAPGARIILAGSLSIADPNTTVWCAINVVPNLPAGIPLPVLRDAENWHRGNQIEAARQVGATYVEVKDGSAGNNTCAPDQQRYVAGVIDTTTPHYNMTAHPSRAGSNFIARQIAGALQ</sequence>
<organism evidence="3 4">
    <name type="scientific">Candidatus Corynebacterium gallistercoris</name>
    <dbReference type="NCBI Taxonomy" id="2838530"/>
    <lineage>
        <taxon>Bacteria</taxon>
        <taxon>Bacillati</taxon>
        <taxon>Actinomycetota</taxon>
        <taxon>Actinomycetes</taxon>
        <taxon>Mycobacteriales</taxon>
        <taxon>Corynebacteriaceae</taxon>
        <taxon>Corynebacterium</taxon>
    </lineage>
</organism>
<protein>
    <submittedName>
        <fullName evidence="3">Esterase</fullName>
    </submittedName>
</protein>
<evidence type="ECO:0000313" key="3">
    <source>
        <dbReference type="EMBL" id="HIW95855.1"/>
    </source>
</evidence>
<feature type="signal peptide" evidence="1">
    <location>
        <begin position="1"/>
        <end position="29"/>
    </location>
</feature>
<keyword evidence="1" id="KW-0732">Signal</keyword>
<evidence type="ECO:0000259" key="2">
    <source>
        <dbReference type="Pfam" id="PF13472"/>
    </source>
</evidence>
<name>A0A9D1RYH3_9CORY</name>
<dbReference type="Proteomes" id="UP000824189">
    <property type="component" value="Unassembled WGS sequence"/>
</dbReference>
<dbReference type="Pfam" id="PF13472">
    <property type="entry name" value="Lipase_GDSL_2"/>
    <property type="match status" value="1"/>
</dbReference>
<evidence type="ECO:0000313" key="4">
    <source>
        <dbReference type="Proteomes" id="UP000824189"/>
    </source>
</evidence>
<dbReference type="InterPro" id="IPR036514">
    <property type="entry name" value="SGNH_hydro_sf"/>
</dbReference>
<dbReference type="Gene3D" id="3.40.50.1110">
    <property type="entry name" value="SGNH hydrolase"/>
    <property type="match status" value="1"/>
</dbReference>
<accession>A0A9D1RYH3</accession>
<evidence type="ECO:0000256" key="1">
    <source>
        <dbReference type="SAM" id="SignalP"/>
    </source>
</evidence>
<comment type="caution">
    <text evidence="3">The sequence shown here is derived from an EMBL/GenBank/DDBJ whole genome shotgun (WGS) entry which is preliminary data.</text>
</comment>
<reference evidence="3" key="1">
    <citation type="journal article" date="2021" name="PeerJ">
        <title>Extensive microbial diversity within the chicken gut microbiome revealed by metagenomics and culture.</title>
        <authorList>
            <person name="Gilroy R."/>
            <person name="Ravi A."/>
            <person name="Getino M."/>
            <person name="Pursley I."/>
            <person name="Horton D.L."/>
            <person name="Alikhan N.F."/>
            <person name="Baker D."/>
            <person name="Gharbi K."/>
            <person name="Hall N."/>
            <person name="Watson M."/>
            <person name="Adriaenssens E.M."/>
            <person name="Foster-Nyarko E."/>
            <person name="Jarju S."/>
            <person name="Secka A."/>
            <person name="Antonio M."/>
            <person name="Oren A."/>
            <person name="Chaudhuri R.R."/>
            <person name="La Ragione R."/>
            <person name="Hildebrand F."/>
            <person name="Pallen M.J."/>
        </authorList>
    </citation>
    <scope>NUCLEOTIDE SEQUENCE</scope>
    <source>
        <strain evidence="3">4376</strain>
    </source>
</reference>
<reference evidence="3" key="2">
    <citation type="submission" date="2021-04" db="EMBL/GenBank/DDBJ databases">
        <authorList>
            <person name="Gilroy R."/>
        </authorList>
    </citation>
    <scope>NUCLEOTIDE SEQUENCE</scope>
    <source>
        <strain evidence="3">4376</strain>
    </source>
</reference>
<feature type="chain" id="PRO_5038403819" evidence="1">
    <location>
        <begin position="30"/>
        <end position="291"/>
    </location>
</feature>
<proteinExistence type="predicted"/>
<dbReference type="SUPFAM" id="SSF52266">
    <property type="entry name" value="SGNH hydrolase"/>
    <property type="match status" value="1"/>
</dbReference>
<feature type="domain" description="SGNH hydrolase-type esterase" evidence="2">
    <location>
        <begin position="46"/>
        <end position="278"/>
    </location>
</feature>